<dbReference type="Proteomes" id="UP000005602">
    <property type="component" value="Unassembled WGS sequence"/>
</dbReference>
<feature type="transmembrane region" description="Helical" evidence="1">
    <location>
        <begin position="105"/>
        <end position="122"/>
    </location>
</feature>
<feature type="transmembrane region" description="Helical" evidence="1">
    <location>
        <begin position="74"/>
        <end position="93"/>
    </location>
</feature>
<evidence type="ECO:0000256" key="1">
    <source>
        <dbReference type="SAM" id="Phobius"/>
    </source>
</evidence>
<proteinExistence type="predicted"/>
<name>A0ABM9XFI8_9STRE</name>
<dbReference type="EMBL" id="ABJK02000017">
    <property type="protein sequence ID" value="EDT47965.1"/>
    <property type="molecule type" value="Genomic_DNA"/>
</dbReference>
<dbReference type="InterPro" id="IPR025671">
    <property type="entry name" value="HXXEE"/>
</dbReference>
<reference evidence="2" key="2">
    <citation type="submission" date="2013-09" db="EMBL/GenBank/DDBJ databases">
        <title>Draft genome sequence of Streptococcus infantarius subsp. infantarius ATCC BAA-102.</title>
        <authorList>
            <person name="Sudarsanam P."/>
            <person name="Ley R."/>
            <person name="Guruge J."/>
            <person name="Turnbaugh P.J."/>
            <person name="Mahowald M."/>
            <person name="Liep D."/>
            <person name="Gordon J."/>
        </authorList>
    </citation>
    <scope>NUCLEOTIDE SEQUENCE</scope>
    <source>
        <strain evidence="2">ATCC BAA-102</strain>
    </source>
</reference>
<keyword evidence="1" id="KW-0812">Transmembrane</keyword>
<keyword evidence="1" id="KW-1133">Transmembrane helix</keyword>
<evidence type="ECO:0000313" key="3">
    <source>
        <dbReference type="Proteomes" id="UP000005602"/>
    </source>
</evidence>
<sequence>MSMIAFFMIFPALFMTHEMEELIFMPGFVTKLPASKATKKVQAYYSPLVFNLTVLEQLLLLLLILGISYYSKHFGFYVTVIIAYIYHIVGHLVQSLVLKRYVPGLIGGIITAVISLAFLFSFGLVDYRYYLYALVTLLIIFGNILLSFKMLNQLL</sequence>
<feature type="transmembrane region" description="Helical" evidence="1">
    <location>
        <begin position="129"/>
        <end position="148"/>
    </location>
</feature>
<dbReference type="Pfam" id="PF13787">
    <property type="entry name" value="HXXEE"/>
    <property type="match status" value="1"/>
</dbReference>
<organism evidence="2 3">
    <name type="scientific">Streptococcus infantarius subsp. infantarius ATCC BAA-102</name>
    <dbReference type="NCBI Taxonomy" id="471872"/>
    <lineage>
        <taxon>Bacteria</taxon>
        <taxon>Bacillati</taxon>
        <taxon>Bacillota</taxon>
        <taxon>Bacilli</taxon>
        <taxon>Lactobacillales</taxon>
        <taxon>Streptococcaceae</taxon>
        <taxon>Streptococcus</taxon>
    </lineage>
</organism>
<reference evidence="2" key="1">
    <citation type="submission" date="2008-03" db="EMBL/GenBank/DDBJ databases">
        <authorList>
            <person name="Fulton L."/>
            <person name="Clifton S."/>
            <person name="Fulton B."/>
            <person name="Xu J."/>
            <person name="Minx P."/>
            <person name="Pepin K.H."/>
            <person name="Johnson M."/>
            <person name="Thiruvilangam P."/>
            <person name="Bhonagiri V."/>
            <person name="Nash W.E."/>
            <person name="Mardis E.R."/>
            <person name="Wilson R.K."/>
        </authorList>
    </citation>
    <scope>NUCLEOTIDE SEQUENCE [LARGE SCALE GENOMIC DNA]</scope>
    <source>
        <strain evidence="2">ATCC BAA-102</strain>
    </source>
</reference>
<evidence type="ECO:0008006" key="4">
    <source>
        <dbReference type="Google" id="ProtNLM"/>
    </source>
</evidence>
<gene>
    <name evidence="2" type="ORF">STRINF_00818</name>
</gene>
<comment type="caution">
    <text evidence="2">The sequence shown here is derived from an EMBL/GenBank/DDBJ whole genome shotgun (WGS) entry which is preliminary data.</text>
</comment>
<keyword evidence="1" id="KW-0472">Membrane</keyword>
<evidence type="ECO:0000313" key="2">
    <source>
        <dbReference type="EMBL" id="EDT47965.1"/>
    </source>
</evidence>
<feature type="transmembrane region" description="Helical" evidence="1">
    <location>
        <begin position="43"/>
        <end position="67"/>
    </location>
</feature>
<protein>
    <recommendedName>
        <fullName evidence="4">HXXEE domain-containing protein</fullName>
    </recommendedName>
</protein>
<keyword evidence="3" id="KW-1185">Reference proteome</keyword>
<accession>A0ABM9XFI8</accession>